<dbReference type="GO" id="GO:0006032">
    <property type="term" value="P:chitin catabolic process"/>
    <property type="evidence" value="ECO:0007669"/>
    <property type="project" value="TreeGrafter"/>
</dbReference>
<dbReference type="SUPFAM" id="SSF51445">
    <property type="entry name" value="(Trans)glycosidases"/>
    <property type="match status" value="1"/>
</dbReference>
<evidence type="ECO:0000256" key="1">
    <source>
        <dbReference type="ARBA" id="ARBA00008682"/>
    </source>
</evidence>
<dbReference type="InterPro" id="IPR017853">
    <property type="entry name" value="GH"/>
</dbReference>
<organism evidence="5 6">
    <name type="scientific">Clathrospora elynae</name>
    <dbReference type="NCBI Taxonomy" id="706981"/>
    <lineage>
        <taxon>Eukaryota</taxon>
        <taxon>Fungi</taxon>
        <taxon>Dikarya</taxon>
        <taxon>Ascomycota</taxon>
        <taxon>Pezizomycotina</taxon>
        <taxon>Dothideomycetes</taxon>
        <taxon>Pleosporomycetidae</taxon>
        <taxon>Pleosporales</taxon>
        <taxon>Diademaceae</taxon>
        <taxon>Clathrospora</taxon>
    </lineage>
</organism>
<feature type="compositionally biased region" description="Low complexity" evidence="3">
    <location>
        <begin position="365"/>
        <end position="378"/>
    </location>
</feature>
<dbReference type="EMBL" id="ML976033">
    <property type="protein sequence ID" value="KAF1942660.1"/>
    <property type="molecule type" value="Genomic_DNA"/>
</dbReference>
<gene>
    <name evidence="5" type="ORF">EJ02DRAFT_345196</name>
</gene>
<evidence type="ECO:0000313" key="6">
    <source>
        <dbReference type="Proteomes" id="UP000800038"/>
    </source>
</evidence>
<feature type="region of interest" description="Disordered" evidence="3">
    <location>
        <begin position="362"/>
        <end position="437"/>
    </location>
</feature>
<sequence length="561" mass="60264">MGCSFISGEGGKAGSCTNSPGVLSNREIKKLIKDEGITPYFNETAMVKYFTYGGGSWVGYDDAQTYALKEAFADDHCLGGIMIWSINFDDATGIGLGGANNFTSPESATVIPMTHTTVPRGQTFTLDPGVATDLPRLPNGGNQNTPQGPGADKCEQCSFFRLITSTCCGTGGSVGNPILIPAGVRTPMDIPLPPGFVPPQSFRDADGNLVPANQPLPRETIIPQGTIFTQPFVIAPGSSLREGEGEDQNSNSSNLVWLSPEIWNDPNPNVQCMFPCTFVLLPYTSFTTTIDYPRITVTESGSIKTTLTFPPLTVSSWAPTTIVVSGRNGCTSTNPASCTNTTDNHRTSTVAISRSTTWPWVTYTSSGPQPGLPPGSIGPDEEDPVDEDDEEFCLLLPKPTKATSKTTSTAKSTTTSTSTEKSSTSTSTSTTSTKASLPTPDFAVDEVKCYDSGQWTRRARMIDAVDGYCEDYMAGHTISQDWNPGTVETTYTRVDSEVTGVKILVFVEATKECEWKVDVDVCKNIMRKMIDACDTNGENRKQGGRVVGDCLTWRLDPNSDL</sequence>
<evidence type="ECO:0000259" key="4">
    <source>
        <dbReference type="PROSITE" id="PS51910"/>
    </source>
</evidence>
<dbReference type="PANTHER" id="PTHR11177:SF317">
    <property type="entry name" value="CHITINASE 12-RELATED"/>
    <property type="match status" value="1"/>
</dbReference>
<keyword evidence="6" id="KW-1185">Reference proteome</keyword>
<dbReference type="Proteomes" id="UP000800038">
    <property type="component" value="Unassembled WGS sequence"/>
</dbReference>
<dbReference type="GO" id="GO:0008061">
    <property type="term" value="F:chitin binding"/>
    <property type="evidence" value="ECO:0007669"/>
    <property type="project" value="TreeGrafter"/>
</dbReference>
<dbReference type="GO" id="GO:0008843">
    <property type="term" value="F:endochitinase activity"/>
    <property type="evidence" value="ECO:0007669"/>
    <property type="project" value="UniProtKB-EC"/>
</dbReference>
<protein>
    <recommendedName>
        <fullName evidence="2">chitinase</fullName>
        <ecNumber evidence="2">3.2.1.14</ecNumber>
    </recommendedName>
</protein>
<reference evidence="5" key="1">
    <citation type="journal article" date="2020" name="Stud. Mycol.">
        <title>101 Dothideomycetes genomes: a test case for predicting lifestyles and emergence of pathogens.</title>
        <authorList>
            <person name="Haridas S."/>
            <person name="Albert R."/>
            <person name="Binder M."/>
            <person name="Bloem J."/>
            <person name="Labutti K."/>
            <person name="Salamov A."/>
            <person name="Andreopoulos B."/>
            <person name="Baker S."/>
            <person name="Barry K."/>
            <person name="Bills G."/>
            <person name="Bluhm B."/>
            <person name="Cannon C."/>
            <person name="Castanera R."/>
            <person name="Culley D."/>
            <person name="Daum C."/>
            <person name="Ezra D."/>
            <person name="Gonzalez J."/>
            <person name="Henrissat B."/>
            <person name="Kuo A."/>
            <person name="Liang C."/>
            <person name="Lipzen A."/>
            <person name="Lutzoni F."/>
            <person name="Magnuson J."/>
            <person name="Mondo S."/>
            <person name="Nolan M."/>
            <person name="Ohm R."/>
            <person name="Pangilinan J."/>
            <person name="Park H.-J."/>
            <person name="Ramirez L."/>
            <person name="Alfaro M."/>
            <person name="Sun H."/>
            <person name="Tritt A."/>
            <person name="Yoshinaga Y."/>
            <person name="Zwiers L.-H."/>
            <person name="Turgeon B."/>
            <person name="Goodwin S."/>
            <person name="Spatafora J."/>
            <person name="Crous P."/>
            <person name="Grigoriev I."/>
        </authorList>
    </citation>
    <scope>NUCLEOTIDE SEQUENCE</scope>
    <source>
        <strain evidence="5">CBS 161.51</strain>
    </source>
</reference>
<dbReference type="Gene3D" id="3.20.20.80">
    <property type="entry name" value="Glycosidases"/>
    <property type="match status" value="1"/>
</dbReference>
<dbReference type="AlphaFoldDB" id="A0A6A5SS79"/>
<dbReference type="OrthoDB" id="73875at2759"/>
<dbReference type="SUPFAM" id="SSF54556">
    <property type="entry name" value="Chitinase insertion domain"/>
    <property type="match status" value="1"/>
</dbReference>
<dbReference type="GO" id="GO:0005576">
    <property type="term" value="C:extracellular region"/>
    <property type="evidence" value="ECO:0007669"/>
    <property type="project" value="TreeGrafter"/>
</dbReference>
<dbReference type="Gene3D" id="3.10.50.10">
    <property type="match status" value="1"/>
</dbReference>
<feature type="compositionally biased region" description="Acidic residues" evidence="3">
    <location>
        <begin position="379"/>
        <end position="392"/>
    </location>
</feature>
<dbReference type="PANTHER" id="PTHR11177">
    <property type="entry name" value="CHITINASE"/>
    <property type="match status" value="1"/>
</dbReference>
<feature type="domain" description="GH18" evidence="4">
    <location>
        <begin position="1"/>
        <end position="117"/>
    </location>
</feature>
<dbReference type="PROSITE" id="PS51910">
    <property type="entry name" value="GH18_2"/>
    <property type="match status" value="1"/>
</dbReference>
<dbReference type="InterPro" id="IPR050314">
    <property type="entry name" value="Glycosyl_Hydrlase_18"/>
</dbReference>
<accession>A0A6A5SS79</accession>
<dbReference type="Pfam" id="PF00704">
    <property type="entry name" value="Glyco_hydro_18"/>
    <property type="match status" value="1"/>
</dbReference>
<evidence type="ECO:0000256" key="3">
    <source>
        <dbReference type="SAM" id="MobiDB-lite"/>
    </source>
</evidence>
<proteinExistence type="inferred from homology"/>
<feature type="compositionally biased region" description="Low complexity" evidence="3">
    <location>
        <begin position="400"/>
        <end position="436"/>
    </location>
</feature>
<evidence type="ECO:0000256" key="2">
    <source>
        <dbReference type="ARBA" id="ARBA00012729"/>
    </source>
</evidence>
<dbReference type="InterPro" id="IPR029070">
    <property type="entry name" value="Chitinase_insertion_sf"/>
</dbReference>
<dbReference type="InterPro" id="IPR001223">
    <property type="entry name" value="Glyco_hydro18_cat"/>
</dbReference>
<dbReference type="GO" id="GO:0005975">
    <property type="term" value="P:carbohydrate metabolic process"/>
    <property type="evidence" value="ECO:0007669"/>
    <property type="project" value="InterPro"/>
</dbReference>
<name>A0A6A5SS79_9PLEO</name>
<evidence type="ECO:0000313" key="5">
    <source>
        <dbReference type="EMBL" id="KAF1942660.1"/>
    </source>
</evidence>
<comment type="similarity">
    <text evidence="1">Belongs to the glycosyl hydrolase 18 family. Chitinase class V subfamily.</text>
</comment>
<dbReference type="EC" id="3.2.1.14" evidence="2"/>